<evidence type="ECO:0008006" key="8">
    <source>
        <dbReference type="Google" id="ProtNLM"/>
    </source>
</evidence>
<keyword evidence="3 5" id="KW-1133">Transmembrane helix</keyword>
<feature type="transmembrane region" description="Helical" evidence="5">
    <location>
        <begin position="242"/>
        <end position="260"/>
    </location>
</feature>
<dbReference type="PANTHER" id="PTHR31465:SF9">
    <property type="entry name" value="SPHINGOID LONG-CHAIN BASE TRANSPORTER RSB1"/>
    <property type="match status" value="1"/>
</dbReference>
<keyword evidence="4 5" id="KW-0472">Membrane</keyword>
<dbReference type="GO" id="GO:0000324">
    <property type="term" value="C:fungal-type vacuole"/>
    <property type="evidence" value="ECO:0007669"/>
    <property type="project" value="TreeGrafter"/>
</dbReference>
<proteinExistence type="predicted"/>
<dbReference type="GeneID" id="89976527"/>
<reference evidence="6 7" key="1">
    <citation type="submission" date="2023-08" db="EMBL/GenBank/DDBJ databases">
        <title>Black Yeasts Isolated from many extreme environments.</title>
        <authorList>
            <person name="Coleine C."/>
            <person name="Stajich J.E."/>
            <person name="Selbmann L."/>
        </authorList>
    </citation>
    <scope>NUCLEOTIDE SEQUENCE [LARGE SCALE GENOMIC DNA]</scope>
    <source>
        <strain evidence="6 7">CCFEE 5792</strain>
    </source>
</reference>
<dbReference type="EMBL" id="JAVRRD010000031">
    <property type="protein sequence ID" value="KAK5046221.1"/>
    <property type="molecule type" value="Genomic_DNA"/>
</dbReference>
<evidence type="ECO:0000313" key="6">
    <source>
        <dbReference type="EMBL" id="KAK5046221.1"/>
    </source>
</evidence>
<accession>A0AAV9MWX4</accession>
<evidence type="ECO:0000256" key="2">
    <source>
        <dbReference type="ARBA" id="ARBA00022692"/>
    </source>
</evidence>
<name>A0AAV9MWX4_9EURO</name>
<dbReference type="RefSeq" id="XP_064701815.1">
    <property type="nucleotide sequence ID" value="XM_064851910.1"/>
</dbReference>
<dbReference type="AlphaFoldDB" id="A0AAV9MWX4"/>
<dbReference type="InterPro" id="IPR007568">
    <property type="entry name" value="RTA1"/>
</dbReference>
<feature type="transmembrane region" description="Helical" evidence="5">
    <location>
        <begin position="152"/>
        <end position="179"/>
    </location>
</feature>
<keyword evidence="2 5" id="KW-0812">Transmembrane</keyword>
<feature type="transmembrane region" description="Helical" evidence="5">
    <location>
        <begin position="18"/>
        <end position="37"/>
    </location>
</feature>
<comment type="subcellular location">
    <subcellularLocation>
        <location evidence="1">Membrane</location>
        <topology evidence="1">Multi-pass membrane protein</topology>
    </subcellularLocation>
</comment>
<feature type="transmembrane region" description="Helical" evidence="5">
    <location>
        <begin position="119"/>
        <end position="140"/>
    </location>
</feature>
<gene>
    <name evidence="6" type="ORF">LTR84_008364</name>
</gene>
<feature type="transmembrane region" description="Helical" evidence="5">
    <location>
        <begin position="49"/>
        <end position="68"/>
    </location>
</feature>
<keyword evidence="7" id="KW-1185">Reference proteome</keyword>
<evidence type="ECO:0000256" key="4">
    <source>
        <dbReference type="ARBA" id="ARBA00023136"/>
    </source>
</evidence>
<evidence type="ECO:0000256" key="5">
    <source>
        <dbReference type="SAM" id="Phobius"/>
    </source>
</evidence>
<dbReference type="GO" id="GO:0005886">
    <property type="term" value="C:plasma membrane"/>
    <property type="evidence" value="ECO:0007669"/>
    <property type="project" value="TreeGrafter"/>
</dbReference>
<comment type="caution">
    <text evidence="6">The sequence shown here is derived from an EMBL/GenBank/DDBJ whole genome shotgun (WGS) entry which is preliminary data.</text>
</comment>
<dbReference type="Proteomes" id="UP001358417">
    <property type="component" value="Unassembled WGS sequence"/>
</dbReference>
<dbReference type="PANTHER" id="PTHR31465">
    <property type="entry name" value="PROTEIN RTA1-RELATED"/>
    <property type="match status" value="1"/>
</dbReference>
<dbReference type="Pfam" id="PF04479">
    <property type="entry name" value="RTA1"/>
    <property type="match status" value="1"/>
</dbReference>
<organism evidence="6 7">
    <name type="scientific">Exophiala bonariae</name>
    <dbReference type="NCBI Taxonomy" id="1690606"/>
    <lineage>
        <taxon>Eukaryota</taxon>
        <taxon>Fungi</taxon>
        <taxon>Dikarya</taxon>
        <taxon>Ascomycota</taxon>
        <taxon>Pezizomycotina</taxon>
        <taxon>Eurotiomycetes</taxon>
        <taxon>Chaetothyriomycetidae</taxon>
        <taxon>Chaetothyriales</taxon>
        <taxon>Herpotrichiellaceae</taxon>
        <taxon>Exophiala</taxon>
    </lineage>
</organism>
<evidence type="ECO:0000313" key="7">
    <source>
        <dbReference type="Proteomes" id="UP001358417"/>
    </source>
</evidence>
<sequence>MTLVPGSQFTHFTYNPSLVGNGLYIAILSVCLLAQVVQGVRYRTWDFTAPMLAGILLELMGYTARIFMNKDRSSREAFLLDNITLILGPAFLAASIYLCMGHLVKVYGEHLSALKSRTYLLIFVACDLLNLILQGMGGGICSTQQQPKGIQAGINIVIAGLATQVASLFIFILCCLHFANNVRRQSSKKLSDCEHVRQSRSFRAFLFGIGLATLCIFIRSVFRIVELRQGFTGPLANSEVHFMVLEGAMILIATGALTVFHPGRCFQGHWKILAIEKDEEPGYDSDGSRVSDQPRTSGAAVKECSTISAQEIKAQTQHSVAEVVLTPMASPK</sequence>
<protein>
    <recommendedName>
        <fullName evidence="8">RTA1-domain-containing protein</fullName>
    </recommendedName>
</protein>
<feature type="transmembrane region" description="Helical" evidence="5">
    <location>
        <begin position="83"/>
        <end position="107"/>
    </location>
</feature>
<evidence type="ECO:0000256" key="3">
    <source>
        <dbReference type="ARBA" id="ARBA00022989"/>
    </source>
</evidence>
<evidence type="ECO:0000256" key="1">
    <source>
        <dbReference type="ARBA" id="ARBA00004141"/>
    </source>
</evidence>
<feature type="transmembrane region" description="Helical" evidence="5">
    <location>
        <begin position="204"/>
        <end position="222"/>
    </location>
</feature>